<dbReference type="InterPro" id="IPR008906">
    <property type="entry name" value="HATC_C_dom"/>
</dbReference>
<name>A0A9D3WPV5_9SAUR</name>
<feature type="domain" description="HAT C-terminal dimerisation" evidence="1">
    <location>
        <begin position="47"/>
        <end position="108"/>
    </location>
</feature>
<dbReference type="AlphaFoldDB" id="A0A9D3WPV5"/>
<evidence type="ECO:0000259" key="1">
    <source>
        <dbReference type="Pfam" id="PF05699"/>
    </source>
</evidence>
<evidence type="ECO:0000313" key="3">
    <source>
        <dbReference type="Proteomes" id="UP000827986"/>
    </source>
</evidence>
<organism evidence="2 3">
    <name type="scientific">Mauremys mutica</name>
    <name type="common">yellowpond turtle</name>
    <dbReference type="NCBI Taxonomy" id="74926"/>
    <lineage>
        <taxon>Eukaryota</taxon>
        <taxon>Metazoa</taxon>
        <taxon>Chordata</taxon>
        <taxon>Craniata</taxon>
        <taxon>Vertebrata</taxon>
        <taxon>Euteleostomi</taxon>
        <taxon>Archelosauria</taxon>
        <taxon>Testudinata</taxon>
        <taxon>Testudines</taxon>
        <taxon>Cryptodira</taxon>
        <taxon>Durocryptodira</taxon>
        <taxon>Testudinoidea</taxon>
        <taxon>Geoemydidae</taxon>
        <taxon>Geoemydinae</taxon>
        <taxon>Mauremys</taxon>
    </lineage>
</organism>
<dbReference type="EMBL" id="JAHDVG010000488">
    <property type="protein sequence ID" value="KAH1165922.1"/>
    <property type="molecule type" value="Genomic_DNA"/>
</dbReference>
<comment type="caution">
    <text evidence="2">The sequence shown here is derived from an EMBL/GenBank/DDBJ whole genome shotgun (WGS) entry which is preliminary data.</text>
</comment>
<dbReference type="GO" id="GO:0046983">
    <property type="term" value="F:protein dimerization activity"/>
    <property type="evidence" value="ECO:0007669"/>
    <property type="project" value="InterPro"/>
</dbReference>
<proteinExistence type="predicted"/>
<dbReference type="PANTHER" id="PTHR45913:SF21">
    <property type="entry name" value="DUF4371 DOMAIN-CONTAINING PROTEIN"/>
    <property type="match status" value="1"/>
</dbReference>
<gene>
    <name evidence="2" type="ORF">KIL84_023481</name>
</gene>
<protein>
    <recommendedName>
        <fullName evidence="1">HAT C-terminal dimerisation domain-containing protein</fullName>
    </recommendedName>
</protein>
<accession>A0A9D3WPV5</accession>
<dbReference type="PANTHER" id="PTHR45913">
    <property type="entry name" value="EPM2A-INTERACTING PROTEIN 1"/>
    <property type="match status" value="1"/>
</dbReference>
<sequence>MHFPSISLQAKSKEDEAELLKRSTTSAEADCLKPPLVTDKATSQMEITELLEDGRLKSVQKTEGTLTFWKSVPKDKYPNIRGAALKLISMFASTYLCESVFSTLKHEIQVPIRFDRQPLKRTAVCEHN</sequence>
<reference evidence="2" key="1">
    <citation type="submission" date="2021-09" db="EMBL/GenBank/DDBJ databases">
        <title>The genome of Mauremys mutica provides insights into the evolution of semi-aquatic lifestyle.</title>
        <authorList>
            <person name="Gong S."/>
            <person name="Gao Y."/>
        </authorList>
    </citation>
    <scope>NUCLEOTIDE SEQUENCE</scope>
    <source>
        <strain evidence="2">MM-2020</strain>
        <tissue evidence="2">Muscle</tissue>
    </source>
</reference>
<dbReference type="Proteomes" id="UP000827986">
    <property type="component" value="Unassembled WGS sequence"/>
</dbReference>
<dbReference type="Pfam" id="PF05699">
    <property type="entry name" value="Dimer_Tnp_hAT"/>
    <property type="match status" value="1"/>
</dbReference>
<evidence type="ECO:0000313" key="2">
    <source>
        <dbReference type="EMBL" id="KAH1165922.1"/>
    </source>
</evidence>
<keyword evidence="3" id="KW-1185">Reference proteome</keyword>